<evidence type="ECO:0000256" key="1">
    <source>
        <dbReference type="SAM" id="MobiDB-lite"/>
    </source>
</evidence>
<evidence type="ECO:0000313" key="4">
    <source>
        <dbReference type="Proteomes" id="UP000295793"/>
    </source>
</evidence>
<dbReference type="Pfam" id="PF12450">
    <property type="entry name" value="vWF_A"/>
    <property type="match status" value="1"/>
</dbReference>
<dbReference type="InterPro" id="IPR022156">
    <property type="entry name" value="Uncharacterised_YfbK_N"/>
</dbReference>
<feature type="region of interest" description="Disordered" evidence="1">
    <location>
        <begin position="477"/>
        <end position="496"/>
    </location>
</feature>
<dbReference type="RefSeq" id="WP_132701008.1">
    <property type="nucleotide sequence ID" value="NZ_SLZR01000005.1"/>
</dbReference>
<gene>
    <name evidence="3" type="ORF">BCF53_10543</name>
</gene>
<accession>A0A4R3I6L5</accession>
<dbReference type="EMBL" id="SLZR01000005">
    <property type="protein sequence ID" value="TCS41616.1"/>
    <property type="molecule type" value="Genomic_DNA"/>
</dbReference>
<dbReference type="InterPro" id="IPR036465">
    <property type="entry name" value="vWFA_dom_sf"/>
</dbReference>
<dbReference type="Pfam" id="PF12034">
    <property type="entry name" value="YfbK_C"/>
    <property type="match status" value="1"/>
</dbReference>
<dbReference type="InterPro" id="IPR051266">
    <property type="entry name" value="CLCR"/>
</dbReference>
<name>A0A4R3I6L5_9GAMM</name>
<dbReference type="SMART" id="SM00327">
    <property type="entry name" value="VWA"/>
    <property type="match status" value="1"/>
</dbReference>
<dbReference type="InterPro" id="IPR002035">
    <property type="entry name" value="VWF_A"/>
</dbReference>
<sequence length="559" mass="62008">MNTQAMIFTTALAMLVSCGTYESKQTAKASAGQPEPTTVKQPVITETEQLNEIAADIASERVLLSQPMPVSQALPASKMAFVQEATLPPENRENYAEQQISPVKITLDEPVSTFSIDVDTASYTNARRFLTQGQLPPAEAIRVEEFINYFDYELKAPGSAAEPIRIETEQMATPWNKNTQLLRVSLQAYRTRIDDLPPMNLVFLLDVSGSMNSPDKLPLLQRSFNTLVNQLRPQDHVAIAVYAGSSGVVLEPTRGDKKTAINRAINELRAGGSTHGSAGIHLAYDLAQENFVEGGINRIILATDGDFNVGTTSIDDLQKLIEKKRERGVFLSVIGFGQGNYNDHLMEELSNHGNGTAYYIDSFQEARKIFAHQLTSTLQTVAKDVKIQVEFNPAQVAEYRLIGYDNRTLNREDFNNDKIDAGEMGAGHSVTALYEIVTTDSSFRFNQPLRYKASTQHSDSTGNELAFVQVRYKKPEESQSELMSAPVNDRSNDEPSSSMQLAAAVAWFGEQLRGSLYLQSYSSGELANLISPSLSRDEWGYRRELQQLVHNYQTIAQQP</sequence>
<evidence type="ECO:0000313" key="3">
    <source>
        <dbReference type="EMBL" id="TCS41616.1"/>
    </source>
</evidence>
<keyword evidence="4" id="KW-1185">Reference proteome</keyword>
<dbReference type="PANTHER" id="PTHR10579">
    <property type="entry name" value="CALCIUM-ACTIVATED CHLORIDE CHANNEL REGULATOR"/>
    <property type="match status" value="1"/>
</dbReference>
<evidence type="ECO:0000259" key="2">
    <source>
        <dbReference type="PROSITE" id="PS50234"/>
    </source>
</evidence>
<dbReference type="Gene3D" id="3.40.50.410">
    <property type="entry name" value="von Willebrand factor, type A domain"/>
    <property type="match status" value="1"/>
</dbReference>
<feature type="domain" description="VWFA" evidence="2">
    <location>
        <begin position="200"/>
        <end position="374"/>
    </location>
</feature>
<dbReference type="SUPFAM" id="SSF53300">
    <property type="entry name" value="vWA-like"/>
    <property type="match status" value="1"/>
</dbReference>
<dbReference type="AlphaFoldDB" id="A0A4R3I6L5"/>
<dbReference type="Pfam" id="PF00092">
    <property type="entry name" value="VWA"/>
    <property type="match status" value="1"/>
</dbReference>
<reference evidence="3 4" key="1">
    <citation type="submission" date="2019-03" db="EMBL/GenBank/DDBJ databases">
        <title>Genomic Encyclopedia of Archaeal and Bacterial Type Strains, Phase II (KMG-II): from individual species to whole genera.</title>
        <authorList>
            <person name="Goeker M."/>
        </authorList>
    </citation>
    <scope>NUCLEOTIDE SEQUENCE [LARGE SCALE GENOMIC DNA]</scope>
    <source>
        <strain evidence="3 4">DSM 15388</strain>
    </source>
</reference>
<dbReference type="InterPro" id="IPR021908">
    <property type="entry name" value="YfbK_C"/>
</dbReference>
<comment type="caution">
    <text evidence="3">The sequence shown here is derived from an EMBL/GenBank/DDBJ whole genome shotgun (WGS) entry which is preliminary data.</text>
</comment>
<dbReference type="CDD" id="cd01465">
    <property type="entry name" value="vWA_subgroup"/>
    <property type="match status" value="1"/>
</dbReference>
<organism evidence="3 4">
    <name type="scientific">Reinekea marinisedimentorum</name>
    <dbReference type="NCBI Taxonomy" id="230495"/>
    <lineage>
        <taxon>Bacteria</taxon>
        <taxon>Pseudomonadati</taxon>
        <taxon>Pseudomonadota</taxon>
        <taxon>Gammaproteobacteria</taxon>
        <taxon>Oceanospirillales</taxon>
        <taxon>Saccharospirillaceae</taxon>
        <taxon>Reinekea</taxon>
    </lineage>
</organism>
<dbReference type="PANTHER" id="PTHR10579:SF43">
    <property type="entry name" value="ZINC FINGER (C3HC4-TYPE RING FINGER) FAMILY PROTEIN"/>
    <property type="match status" value="1"/>
</dbReference>
<protein>
    <submittedName>
        <fullName evidence="3">Ca-activated chloride channel family protein</fullName>
    </submittedName>
</protein>
<dbReference type="OrthoDB" id="9805121at2"/>
<dbReference type="Proteomes" id="UP000295793">
    <property type="component" value="Unassembled WGS sequence"/>
</dbReference>
<dbReference type="PROSITE" id="PS50234">
    <property type="entry name" value="VWFA"/>
    <property type="match status" value="1"/>
</dbReference>
<proteinExistence type="predicted"/>